<keyword evidence="1" id="KW-0175">Coiled coil</keyword>
<protein>
    <submittedName>
        <fullName evidence="2">Uncharacterized protein</fullName>
    </submittedName>
</protein>
<keyword evidence="3" id="KW-1185">Reference proteome</keyword>
<accession>A0A2U1J8S3</accession>
<dbReference type="Proteomes" id="UP000245591">
    <property type="component" value="Unassembled WGS sequence"/>
</dbReference>
<evidence type="ECO:0000313" key="3">
    <source>
        <dbReference type="Proteomes" id="UP000245591"/>
    </source>
</evidence>
<proteinExistence type="predicted"/>
<gene>
    <name evidence="2" type="ORF">BB558_002485</name>
</gene>
<comment type="caution">
    <text evidence="2">The sequence shown here is derived from an EMBL/GenBank/DDBJ whole genome shotgun (WGS) entry which is preliminary data.</text>
</comment>
<organism evidence="2 3">
    <name type="scientific">Smittium angustum</name>
    <dbReference type="NCBI Taxonomy" id="133377"/>
    <lineage>
        <taxon>Eukaryota</taxon>
        <taxon>Fungi</taxon>
        <taxon>Fungi incertae sedis</taxon>
        <taxon>Zoopagomycota</taxon>
        <taxon>Kickxellomycotina</taxon>
        <taxon>Harpellomycetes</taxon>
        <taxon>Harpellales</taxon>
        <taxon>Legeriomycetaceae</taxon>
        <taxon>Smittium</taxon>
    </lineage>
</organism>
<name>A0A2U1J8S3_SMIAN</name>
<feature type="coiled-coil region" evidence="1">
    <location>
        <begin position="164"/>
        <end position="191"/>
    </location>
</feature>
<reference evidence="2 3" key="1">
    <citation type="journal article" date="2018" name="MBio">
        <title>Comparative Genomics Reveals the Core Gene Toolbox for the Fungus-Insect Symbiosis.</title>
        <authorList>
            <person name="Wang Y."/>
            <person name="Stata M."/>
            <person name="Wang W."/>
            <person name="Stajich J.E."/>
            <person name="White M.M."/>
            <person name="Moncalvo J.M."/>
        </authorList>
    </citation>
    <scope>NUCLEOTIDE SEQUENCE [LARGE SCALE GENOMIC DNA]</scope>
    <source>
        <strain evidence="2 3">AUS-126-30</strain>
    </source>
</reference>
<dbReference type="AlphaFoldDB" id="A0A2U1J8S3"/>
<evidence type="ECO:0000256" key="1">
    <source>
        <dbReference type="SAM" id="Coils"/>
    </source>
</evidence>
<evidence type="ECO:0000313" key="2">
    <source>
        <dbReference type="EMBL" id="PWA01419.1"/>
    </source>
</evidence>
<dbReference type="EMBL" id="MBFU01000175">
    <property type="protein sequence ID" value="PWA01419.1"/>
    <property type="molecule type" value="Genomic_DNA"/>
</dbReference>
<sequence>MIIDFYDLPQEDKENLESTPQKMIRESAELEYGKLAHVLNAAQISQQSRQDITPETIFNCFLKARIIPQFDKVISKDVIKPANKNKSTDKVWINNYNIENVVDNTKLENFLKIDEKQLIEYCNTLIEEIDQIIFKNQRALDIKDDISLILEEGKAVETQKSGSILDLSKNLSNMKEKIDFIQTNILELNSQYELKGGKRLFDQRVLSNVKSFHNSILKITQSTVI</sequence>